<gene>
    <name evidence="5" type="ORF">CTEN210_13813</name>
</gene>
<proteinExistence type="predicted"/>
<evidence type="ECO:0000256" key="3">
    <source>
        <dbReference type="PROSITE-ProRule" id="PRU00023"/>
    </source>
</evidence>
<keyword evidence="2 3" id="KW-0040">ANK repeat</keyword>
<dbReference type="PROSITE" id="PS50297">
    <property type="entry name" value="ANK_REP_REGION"/>
    <property type="match status" value="9"/>
</dbReference>
<evidence type="ECO:0000313" key="5">
    <source>
        <dbReference type="EMBL" id="GFH57337.1"/>
    </source>
</evidence>
<sequence length="947" mass="101013">MKLPSGTFRVEADDHHPSSQSTKHREDLNFSWKVFNYRHEKKSNMKTQTALKALLLSQALTYSVVAAKKESSVTKAQGPPPFFLQDPTDSLCLGGDEFKRCSIDTLFFVVGQPGKYQIHKRPSEEDADTSKTEDGICITKPSCSEKDAKKTQDVKLAKCTHCGAKNWNILGDSKTGYVLTEGEGENKVCVVREKGSKKVKVAPCDSNEVNYTPLQLQFASTADITAMNSAGARFIGAASDGDKKLVNSYLKGKEVDVNERDWDDLTALITASSAGHLDIVKILLKAGADVNAVDKDGITALMEASIMGHEKVVNALIDAGAEIDFKSNSGVSALWLAAGENKLNVMKTLLKKNADSSVTRSDGITALMTAAVAGHVDAVKLLLEDGADPLAVDADGLTALMNAAEKGATDVMKILVEAADSPDFVNTMSTTGFNALIIASAHGHTDSVKYLINEAKADVNLVHENQVTALMYAAASGHVDVMKVLLEDGKVDINAVHTNGGSALVEACTAGASEAITFLIENGADYNIIDNDGVTPLMAIAAQGDIKGVNTVLDALKNDKDAKQLTEHINLFSYSGGSAVMFAAAGGHTEAAKVLIDLGADVNAIAQATPEYLEKLAVMIEEGTVNDDDPHVDGVTAVHVAAQGGHLDCVNALIEAGADVTIQDDEDRTPLLLAVKGNYGDVAIALVKGGADPNTPYVDDEGASHNLLFDSLVVENADFATLLIESGADIYSEDEHKVTTLLQASHRGMTDVVKALLDKNTKEEWVNAASDENITPLIAASSEGHLEIVKALIVAKADVNAKDKDQTNSLMAAAARGHVDIVEALLNAGSDVNEQNTDGHTALMFAYNGKNQVETLWERYQQFVKESEMESKGEAVDDGGTGPIIREALDNHNRMVTLLMKNGADESITDKEGHKAKDFDYHPDADADVLKQEEQAGKKRDQSKNEL</sequence>
<keyword evidence="6" id="KW-1185">Reference proteome</keyword>
<dbReference type="PANTHER" id="PTHR24173">
    <property type="entry name" value="ANKYRIN REPEAT CONTAINING"/>
    <property type="match status" value="1"/>
</dbReference>
<feature type="compositionally biased region" description="Basic and acidic residues" evidence="4">
    <location>
        <begin position="10"/>
        <end position="24"/>
    </location>
</feature>
<evidence type="ECO:0000313" key="6">
    <source>
        <dbReference type="Proteomes" id="UP001054902"/>
    </source>
</evidence>
<evidence type="ECO:0000256" key="4">
    <source>
        <dbReference type="SAM" id="MobiDB-lite"/>
    </source>
</evidence>
<dbReference type="SUPFAM" id="SSF48403">
    <property type="entry name" value="Ankyrin repeat"/>
    <property type="match status" value="2"/>
</dbReference>
<dbReference type="PANTHER" id="PTHR24173:SF74">
    <property type="entry name" value="ANKYRIN REPEAT DOMAIN-CONTAINING PROTEIN 16"/>
    <property type="match status" value="1"/>
</dbReference>
<feature type="repeat" description="ANK" evidence="3">
    <location>
        <begin position="499"/>
        <end position="531"/>
    </location>
</feature>
<dbReference type="Pfam" id="PF00023">
    <property type="entry name" value="Ank"/>
    <property type="match status" value="1"/>
</dbReference>
<feature type="repeat" description="ANK" evidence="3">
    <location>
        <begin position="296"/>
        <end position="328"/>
    </location>
</feature>
<comment type="caution">
    <text evidence="5">The sequence shown here is derived from an EMBL/GenBank/DDBJ whole genome shotgun (WGS) entry which is preliminary data.</text>
</comment>
<name>A0AAD3D4H0_9STRA</name>
<dbReference type="SMART" id="SM00248">
    <property type="entry name" value="ANK"/>
    <property type="match status" value="17"/>
</dbReference>
<feature type="repeat" description="ANK" evidence="3">
    <location>
        <begin position="395"/>
        <end position="427"/>
    </location>
</feature>
<feature type="repeat" description="ANK" evidence="3">
    <location>
        <begin position="329"/>
        <end position="361"/>
    </location>
</feature>
<dbReference type="PRINTS" id="PR01415">
    <property type="entry name" value="ANKYRIN"/>
</dbReference>
<feature type="repeat" description="ANK" evidence="3">
    <location>
        <begin position="805"/>
        <end position="837"/>
    </location>
</feature>
<feature type="repeat" description="ANK" evidence="3">
    <location>
        <begin position="263"/>
        <end position="295"/>
    </location>
</feature>
<evidence type="ECO:0000256" key="1">
    <source>
        <dbReference type="ARBA" id="ARBA00022737"/>
    </source>
</evidence>
<feature type="compositionally biased region" description="Basic and acidic residues" evidence="4">
    <location>
        <begin position="908"/>
        <end position="947"/>
    </location>
</feature>
<protein>
    <submittedName>
        <fullName evidence="5">Uncharacterized protein</fullName>
    </submittedName>
</protein>
<feature type="region of interest" description="Disordered" evidence="4">
    <location>
        <begin position="1"/>
        <end position="24"/>
    </location>
</feature>
<dbReference type="AlphaFoldDB" id="A0AAD3D4H0"/>
<dbReference type="InterPro" id="IPR002110">
    <property type="entry name" value="Ankyrin_rpt"/>
</dbReference>
<keyword evidence="1" id="KW-0677">Repeat</keyword>
<dbReference type="PROSITE" id="PS50088">
    <property type="entry name" value="ANK_REPEAT"/>
    <property type="match status" value="11"/>
</dbReference>
<dbReference type="Proteomes" id="UP001054902">
    <property type="component" value="Unassembled WGS sequence"/>
</dbReference>
<dbReference type="InterPro" id="IPR036770">
    <property type="entry name" value="Ankyrin_rpt-contain_sf"/>
</dbReference>
<feature type="repeat" description="ANK" evidence="3">
    <location>
        <begin position="772"/>
        <end position="804"/>
    </location>
</feature>
<organism evidence="5 6">
    <name type="scientific">Chaetoceros tenuissimus</name>
    <dbReference type="NCBI Taxonomy" id="426638"/>
    <lineage>
        <taxon>Eukaryota</taxon>
        <taxon>Sar</taxon>
        <taxon>Stramenopiles</taxon>
        <taxon>Ochrophyta</taxon>
        <taxon>Bacillariophyta</taxon>
        <taxon>Coscinodiscophyceae</taxon>
        <taxon>Chaetocerotophycidae</taxon>
        <taxon>Chaetocerotales</taxon>
        <taxon>Chaetocerotaceae</taxon>
        <taxon>Chaetoceros</taxon>
    </lineage>
</organism>
<feature type="repeat" description="ANK" evidence="3">
    <location>
        <begin position="575"/>
        <end position="607"/>
    </location>
</feature>
<dbReference type="EMBL" id="BLLK01000058">
    <property type="protein sequence ID" value="GFH57337.1"/>
    <property type="molecule type" value="Genomic_DNA"/>
</dbReference>
<feature type="repeat" description="ANK" evidence="3">
    <location>
        <begin position="362"/>
        <end position="394"/>
    </location>
</feature>
<feature type="repeat" description="ANK" evidence="3">
    <location>
        <begin position="465"/>
        <end position="489"/>
    </location>
</feature>
<dbReference type="Gene3D" id="1.25.40.20">
    <property type="entry name" value="Ankyrin repeat-containing domain"/>
    <property type="match status" value="6"/>
</dbReference>
<feature type="repeat" description="ANK" evidence="3">
    <location>
        <begin position="633"/>
        <end position="665"/>
    </location>
</feature>
<dbReference type="Pfam" id="PF12796">
    <property type="entry name" value="Ank_2"/>
    <property type="match status" value="5"/>
</dbReference>
<feature type="region of interest" description="Disordered" evidence="4">
    <location>
        <begin position="905"/>
        <end position="947"/>
    </location>
</feature>
<accession>A0AAD3D4H0</accession>
<evidence type="ECO:0000256" key="2">
    <source>
        <dbReference type="ARBA" id="ARBA00023043"/>
    </source>
</evidence>
<reference evidence="5 6" key="1">
    <citation type="journal article" date="2021" name="Sci. Rep.">
        <title>The genome of the diatom Chaetoceros tenuissimus carries an ancient integrated fragment of an extant virus.</title>
        <authorList>
            <person name="Hongo Y."/>
            <person name="Kimura K."/>
            <person name="Takaki Y."/>
            <person name="Yoshida Y."/>
            <person name="Baba S."/>
            <person name="Kobayashi G."/>
            <person name="Nagasaki K."/>
            <person name="Hano T."/>
            <person name="Tomaru Y."/>
        </authorList>
    </citation>
    <scope>NUCLEOTIDE SEQUENCE [LARGE SCALE GENOMIC DNA]</scope>
    <source>
        <strain evidence="5 6">NIES-3715</strain>
    </source>
</reference>